<dbReference type="PANTHER" id="PTHR24104:SF25">
    <property type="entry name" value="PROTEIN LIN-41"/>
    <property type="match status" value="1"/>
</dbReference>
<accession>A0A814VYX8</accession>
<name>A0A814VYX8_ADIRI</name>
<feature type="transmembrane region" description="Helical" evidence="3">
    <location>
        <begin position="22"/>
        <end position="44"/>
    </location>
</feature>
<evidence type="ECO:0000256" key="1">
    <source>
        <dbReference type="ARBA" id="ARBA00022737"/>
    </source>
</evidence>
<comment type="caution">
    <text evidence="4">The sequence shown here is derived from an EMBL/GenBank/DDBJ whole genome shotgun (WGS) entry which is preliminary data.</text>
</comment>
<keyword evidence="1" id="KW-0677">Repeat</keyword>
<sequence>MEVENTQMITIISSNTIERKKILWIIFLASLSILTLIIPIIIIIPENANVEEIRTIQSIGRTLATTLQKQMKWKKKGITIAGGLKFGKQLYSAKGISLDDDNNIYITDNIQNCIVKWKIGSNSGEIIVNGGFDGDLGDGFNHLEDVIIDKYYNNSLILCELSNNRVIRWFLEKKTDPQIIVTDVECSSLALDKDGSLYVVDQKDNSVKRWKQGEKNGTTVAGGNGQGSRLDQLWNPGFILIDDNYTIYISDTWNNRIMKWVKNATEGIMFNGIINPNFLEKPQGLAMDRLGQLYIADSENHRILRWREGEKQGEIIINEYGKGRWSVYLNEPNDILFDSQGNLIVSDNGNSRVQKFVLDFD</sequence>
<dbReference type="Proteomes" id="UP000663828">
    <property type="component" value="Unassembled WGS sequence"/>
</dbReference>
<dbReference type="GO" id="GO:0008270">
    <property type="term" value="F:zinc ion binding"/>
    <property type="evidence" value="ECO:0007669"/>
    <property type="project" value="UniProtKB-KW"/>
</dbReference>
<dbReference type="AlphaFoldDB" id="A0A814VYX8"/>
<keyword evidence="3" id="KW-0812">Transmembrane</keyword>
<evidence type="ECO:0000313" key="4">
    <source>
        <dbReference type="EMBL" id="CAF1194289.1"/>
    </source>
</evidence>
<gene>
    <name evidence="4" type="ORF">XAT740_LOCUS23301</name>
</gene>
<organism evidence="4 5">
    <name type="scientific">Adineta ricciae</name>
    <name type="common">Rotifer</name>
    <dbReference type="NCBI Taxonomy" id="249248"/>
    <lineage>
        <taxon>Eukaryota</taxon>
        <taxon>Metazoa</taxon>
        <taxon>Spiralia</taxon>
        <taxon>Gnathifera</taxon>
        <taxon>Rotifera</taxon>
        <taxon>Eurotatoria</taxon>
        <taxon>Bdelloidea</taxon>
        <taxon>Adinetida</taxon>
        <taxon>Adinetidae</taxon>
        <taxon>Adineta</taxon>
    </lineage>
</organism>
<feature type="repeat" description="NHL" evidence="2">
    <location>
        <begin position="329"/>
        <end position="359"/>
    </location>
</feature>
<keyword evidence="3" id="KW-1133">Transmembrane helix</keyword>
<dbReference type="InterPro" id="IPR001258">
    <property type="entry name" value="NHL_repeat"/>
</dbReference>
<dbReference type="PROSITE" id="PS51125">
    <property type="entry name" value="NHL"/>
    <property type="match status" value="1"/>
</dbReference>
<evidence type="ECO:0000256" key="2">
    <source>
        <dbReference type="PROSITE-ProRule" id="PRU00504"/>
    </source>
</evidence>
<keyword evidence="3" id="KW-0472">Membrane</keyword>
<reference evidence="4" key="1">
    <citation type="submission" date="2021-02" db="EMBL/GenBank/DDBJ databases">
        <authorList>
            <person name="Nowell W R."/>
        </authorList>
    </citation>
    <scope>NUCLEOTIDE SEQUENCE</scope>
</reference>
<dbReference type="Gene3D" id="2.120.10.30">
    <property type="entry name" value="TolB, C-terminal domain"/>
    <property type="match status" value="2"/>
</dbReference>
<proteinExistence type="predicted"/>
<dbReference type="SUPFAM" id="SSF50956">
    <property type="entry name" value="Thermostable phytase (3-phytase)"/>
    <property type="match status" value="1"/>
</dbReference>
<dbReference type="SUPFAM" id="SSF101898">
    <property type="entry name" value="NHL repeat"/>
    <property type="match status" value="1"/>
</dbReference>
<dbReference type="InterPro" id="IPR011042">
    <property type="entry name" value="6-blade_b-propeller_TolB-like"/>
</dbReference>
<protein>
    <submittedName>
        <fullName evidence="4">Uncharacterized protein</fullName>
    </submittedName>
</protein>
<evidence type="ECO:0000256" key="3">
    <source>
        <dbReference type="SAM" id="Phobius"/>
    </source>
</evidence>
<dbReference type="PANTHER" id="PTHR24104">
    <property type="entry name" value="E3 UBIQUITIN-PROTEIN LIGASE NHLRC1-RELATED"/>
    <property type="match status" value="1"/>
</dbReference>
<dbReference type="EMBL" id="CAJNOR010001754">
    <property type="protein sequence ID" value="CAF1194289.1"/>
    <property type="molecule type" value="Genomic_DNA"/>
</dbReference>
<dbReference type="InterPro" id="IPR050952">
    <property type="entry name" value="TRIM-NHL_E3_ligases"/>
</dbReference>
<evidence type="ECO:0000313" key="5">
    <source>
        <dbReference type="Proteomes" id="UP000663828"/>
    </source>
</evidence>
<keyword evidence="5" id="KW-1185">Reference proteome</keyword>
<dbReference type="CDD" id="cd05819">
    <property type="entry name" value="NHL"/>
    <property type="match status" value="1"/>
</dbReference>
<dbReference type="Pfam" id="PF01436">
    <property type="entry name" value="NHL"/>
    <property type="match status" value="2"/>
</dbReference>